<dbReference type="InterPro" id="IPR024079">
    <property type="entry name" value="MetalloPept_cat_dom_sf"/>
</dbReference>
<feature type="domain" description="Peptidase M12A" evidence="5">
    <location>
        <begin position="5"/>
        <end position="216"/>
    </location>
</feature>
<evidence type="ECO:0000313" key="6">
    <source>
        <dbReference type="EMBL" id="RWS23382.1"/>
    </source>
</evidence>
<dbReference type="AlphaFoldDB" id="A0A443S776"/>
<comment type="caution">
    <text evidence="6">The sequence shown here is derived from an EMBL/GenBank/DDBJ whole genome shotgun (WGS) entry which is preliminary data.</text>
</comment>
<feature type="binding site" evidence="3">
    <location>
        <position position="123"/>
    </location>
    <ligand>
        <name>Zn(2+)</name>
        <dbReference type="ChEBI" id="CHEBI:29105"/>
        <note>catalytic</note>
    </ligand>
</feature>
<keyword evidence="3 4" id="KW-0479">Metal-binding</keyword>
<gene>
    <name evidence="6" type="ORF">B4U80_11555</name>
</gene>
<accession>A0A443S776</accession>
<organism evidence="6 7">
    <name type="scientific">Leptotrombidium deliense</name>
    <dbReference type="NCBI Taxonomy" id="299467"/>
    <lineage>
        <taxon>Eukaryota</taxon>
        <taxon>Metazoa</taxon>
        <taxon>Ecdysozoa</taxon>
        <taxon>Arthropoda</taxon>
        <taxon>Chelicerata</taxon>
        <taxon>Arachnida</taxon>
        <taxon>Acari</taxon>
        <taxon>Acariformes</taxon>
        <taxon>Trombidiformes</taxon>
        <taxon>Prostigmata</taxon>
        <taxon>Anystina</taxon>
        <taxon>Parasitengona</taxon>
        <taxon>Trombiculoidea</taxon>
        <taxon>Trombiculidae</taxon>
        <taxon>Leptotrombidium</taxon>
    </lineage>
</organism>
<feature type="binding site" evidence="3">
    <location>
        <position position="117"/>
    </location>
    <ligand>
        <name>Zn(2+)</name>
        <dbReference type="ChEBI" id="CHEBI:29105"/>
        <note>catalytic</note>
    </ligand>
</feature>
<keyword evidence="3 4" id="KW-0378">Hydrolase</keyword>
<dbReference type="GO" id="GO:0008270">
    <property type="term" value="F:zinc ion binding"/>
    <property type="evidence" value="ECO:0007669"/>
    <property type="project" value="UniProtKB-UniRule"/>
</dbReference>
<keyword evidence="3 4" id="KW-0862">Zinc</keyword>
<name>A0A443S776_9ACAR</name>
<evidence type="ECO:0000259" key="5">
    <source>
        <dbReference type="PROSITE" id="PS51864"/>
    </source>
</evidence>
<dbReference type="InterPro" id="IPR001506">
    <property type="entry name" value="Peptidase_M12A"/>
</dbReference>
<dbReference type="GO" id="GO:0006508">
    <property type="term" value="P:proteolysis"/>
    <property type="evidence" value="ECO:0007669"/>
    <property type="project" value="UniProtKB-KW"/>
</dbReference>
<evidence type="ECO:0000256" key="1">
    <source>
        <dbReference type="ARBA" id="ARBA00011245"/>
    </source>
</evidence>
<keyword evidence="7" id="KW-1185">Reference proteome</keyword>
<dbReference type="InterPro" id="IPR034035">
    <property type="entry name" value="Astacin-like_dom"/>
</dbReference>
<dbReference type="PROSITE" id="PS51864">
    <property type="entry name" value="ASTACIN"/>
    <property type="match status" value="1"/>
</dbReference>
<dbReference type="EMBL" id="NCKV01006551">
    <property type="protein sequence ID" value="RWS23382.1"/>
    <property type="molecule type" value="Genomic_DNA"/>
</dbReference>
<sequence>LQRRNAIKTKSMKWPNRTIVYQLDSSLCKKYIVLKTVCFDITFSDEYEANIEKAIKEIEEKSCVRFQKRVTEHNFVRIFNGPACAADIGYEARPEQMVSLKIPNCMCHSLILHELMHTLGFVHMHSRSDRDDYIKIHWENINVSDRGRFIRFRPHQSENLTPFDFDSVMLYGNTSYSKDKKSFTMTSLDGSKIIEVCEKPGLSHNDVLAINKLYDC</sequence>
<comment type="caution">
    <text evidence="3">Lacks conserved residue(s) required for the propagation of feature annotation.</text>
</comment>
<dbReference type="Pfam" id="PF01400">
    <property type="entry name" value="Astacin"/>
    <property type="match status" value="1"/>
</dbReference>
<comment type="function">
    <text evidence="2">Zinc metalloprotease. Provoques deadhesion of endothelial cells from cell cultures, and also degradation of fibronectin, fibrinogen and gelatin in vitro. Its role in the venom is not fully understood but it might act as a spreading factor that facilitates diffusion of other venom toxins. Alternatively, it might be involved in the proteolytic processing of other venom toxins or it might play a role in extra-oral digestion of prey.</text>
</comment>
<reference evidence="6 7" key="1">
    <citation type="journal article" date="2018" name="Gigascience">
        <title>Genomes of trombidid mites reveal novel predicted allergens and laterally-transferred genes associated with secondary metabolism.</title>
        <authorList>
            <person name="Dong X."/>
            <person name="Chaisiri K."/>
            <person name="Xia D."/>
            <person name="Armstrong S.D."/>
            <person name="Fang Y."/>
            <person name="Donnelly M.J."/>
            <person name="Kadowaki T."/>
            <person name="McGarry J.W."/>
            <person name="Darby A.C."/>
            <person name="Makepeace B.L."/>
        </authorList>
    </citation>
    <scope>NUCLEOTIDE SEQUENCE [LARGE SCALE GENOMIC DNA]</scope>
    <source>
        <strain evidence="6">UoL-UT</strain>
    </source>
</reference>
<feature type="binding site" evidence="3">
    <location>
        <position position="113"/>
    </location>
    <ligand>
        <name>Zn(2+)</name>
        <dbReference type="ChEBI" id="CHEBI:29105"/>
        <note>catalytic</note>
    </ligand>
</feature>
<feature type="non-terminal residue" evidence="6">
    <location>
        <position position="1"/>
    </location>
</feature>
<evidence type="ECO:0000256" key="3">
    <source>
        <dbReference type="PROSITE-ProRule" id="PRU01211"/>
    </source>
</evidence>
<dbReference type="PRINTS" id="PR00480">
    <property type="entry name" value="ASTACIN"/>
</dbReference>
<keyword evidence="3 4" id="KW-0482">Metalloprotease</keyword>
<keyword evidence="3 4" id="KW-0645">Protease</keyword>
<feature type="active site" evidence="3">
    <location>
        <position position="114"/>
    </location>
</feature>
<evidence type="ECO:0000313" key="7">
    <source>
        <dbReference type="Proteomes" id="UP000288716"/>
    </source>
</evidence>
<dbReference type="CDD" id="cd04280">
    <property type="entry name" value="ZnMc_astacin_like"/>
    <property type="match status" value="1"/>
</dbReference>
<dbReference type="EC" id="3.4.24.-" evidence="4"/>
<evidence type="ECO:0000256" key="2">
    <source>
        <dbReference type="ARBA" id="ARBA00025529"/>
    </source>
</evidence>
<proteinExistence type="predicted"/>
<dbReference type="PANTHER" id="PTHR10127:SF883">
    <property type="entry name" value="ZINC METALLOPROTEINASE NAS-8"/>
    <property type="match status" value="1"/>
</dbReference>
<protein>
    <recommendedName>
        <fullName evidence="4">Metalloendopeptidase</fullName>
        <ecNumber evidence="4">3.4.24.-</ecNumber>
    </recommendedName>
</protein>
<dbReference type="Proteomes" id="UP000288716">
    <property type="component" value="Unassembled WGS sequence"/>
</dbReference>
<evidence type="ECO:0000256" key="4">
    <source>
        <dbReference type="RuleBase" id="RU361183"/>
    </source>
</evidence>
<dbReference type="Gene3D" id="3.40.390.10">
    <property type="entry name" value="Collagenase (Catalytic Domain)"/>
    <property type="match status" value="1"/>
</dbReference>
<comment type="subunit">
    <text evidence="1">Monomer.</text>
</comment>
<dbReference type="SMART" id="SM00235">
    <property type="entry name" value="ZnMc"/>
    <property type="match status" value="1"/>
</dbReference>
<dbReference type="GO" id="GO:0004222">
    <property type="term" value="F:metalloendopeptidase activity"/>
    <property type="evidence" value="ECO:0007669"/>
    <property type="project" value="UniProtKB-UniRule"/>
</dbReference>
<dbReference type="VEuPathDB" id="VectorBase:LDEU008658"/>
<dbReference type="PANTHER" id="PTHR10127">
    <property type="entry name" value="DISCOIDIN, CUB, EGF, LAMININ , AND ZINC METALLOPROTEASE DOMAIN CONTAINING"/>
    <property type="match status" value="1"/>
</dbReference>
<dbReference type="OrthoDB" id="6411869at2759"/>
<comment type="cofactor">
    <cofactor evidence="3 4">
        <name>Zn(2+)</name>
        <dbReference type="ChEBI" id="CHEBI:29105"/>
    </cofactor>
    <text evidence="3 4">Binds 1 zinc ion per subunit.</text>
</comment>
<dbReference type="SUPFAM" id="SSF55486">
    <property type="entry name" value="Metalloproteases ('zincins'), catalytic domain"/>
    <property type="match status" value="1"/>
</dbReference>
<dbReference type="InterPro" id="IPR006026">
    <property type="entry name" value="Peptidase_Metallo"/>
</dbReference>